<dbReference type="OrthoDB" id="2441647at2759"/>
<evidence type="ECO:0000313" key="6">
    <source>
        <dbReference type="Proteomes" id="UP001152622"/>
    </source>
</evidence>
<evidence type="ECO:0000313" key="5">
    <source>
        <dbReference type="EMBL" id="KAJ8348298.1"/>
    </source>
</evidence>
<dbReference type="PANTHER" id="PTHR23239:SF367">
    <property type="entry name" value="KERATIN 15-RELATED"/>
    <property type="match status" value="1"/>
</dbReference>
<name>A0A9Q1INC1_SYNKA</name>
<dbReference type="PROSITE" id="PS51842">
    <property type="entry name" value="IF_ROD_2"/>
    <property type="match status" value="1"/>
</dbReference>
<dbReference type="InterPro" id="IPR039008">
    <property type="entry name" value="IF_rod_dom"/>
</dbReference>
<dbReference type="GO" id="GO:0005198">
    <property type="term" value="F:structural molecule activity"/>
    <property type="evidence" value="ECO:0007669"/>
    <property type="project" value="InterPro"/>
</dbReference>
<dbReference type="EMBL" id="JAINUF010000010">
    <property type="protein sequence ID" value="KAJ8348298.1"/>
    <property type="molecule type" value="Genomic_DNA"/>
</dbReference>
<dbReference type="SMART" id="SM01391">
    <property type="entry name" value="Filament"/>
    <property type="match status" value="1"/>
</dbReference>
<dbReference type="InterPro" id="IPR002957">
    <property type="entry name" value="Keratin_I"/>
</dbReference>
<evidence type="ECO:0000256" key="2">
    <source>
        <dbReference type="ARBA" id="ARBA00023054"/>
    </source>
</evidence>
<dbReference type="Pfam" id="PF00038">
    <property type="entry name" value="Filament"/>
    <property type="match status" value="1"/>
</dbReference>
<dbReference type="SUPFAM" id="SSF64593">
    <property type="entry name" value="Intermediate filament protein, coiled coil region"/>
    <property type="match status" value="2"/>
</dbReference>
<evidence type="ECO:0000259" key="4">
    <source>
        <dbReference type="PROSITE" id="PS51842"/>
    </source>
</evidence>
<dbReference type="PRINTS" id="PR01248">
    <property type="entry name" value="TYPE1KERATIN"/>
</dbReference>
<keyword evidence="6" id="KW-1185">Reference proteome</keyword>
<dbReference type="GO" id="GO:0005882">
    <property type="term" value="C:intermediate filament"/>
    <property type="evidence" value="ECO:0007669"/>
    <property type="project" value="UniProtKB-KW"/>
</dbReference>
<feature type="coiled-coil region" evidence="3">
    <location>
        <begin position="165"/>
        <end position="192"/>
    </location>
</feature>
<keyword evidence="2 3" id="KW-0175">Coiled coil</keyword>
<sequence>MSVYSTRAYGTAPRILSAPKTLSVYGGAGGKGTRISSTQAGTLSRGGGFNLADGLDLHVSANEKATMQNLNDRLATYLEKVRSLETENARLEKQIREWYENRTVVSRDLSPFYATIEDLKRKILLASMASSKTMLDIDNAKLAADDFKMKFNNEHGMRMAVEADISGLRKLLDDLNLNRSDLEMQFEALTDERIIMKRNHEEDVAMVRTQIGGQVNVEVDAAPSIDLNQTMTDIREHYESVAAKNRKDLEVWYQSKVAPVEKEVIQQNEILVSSRTELKELKSTLQKLKIELQSHHSMKESLEGTLMDTQARYAAQLAGLQKIVTDLETQLTQIHANISSNKMDYDQLLDLKTRLELEIIEYRRLLDGEDSSTQVVTKVITVVETVVDGKVVESSRTVDIDIDSDGDQQ</sequence>
<evidence type="ECO:0000256" key="3">
    <source>
        <dbReference type="SAM" id="Coils"/>
    </source>
</evidence>
<feature type="domain" description="IF rod" evidence="4">
    <location>
        <begin position="63"/>
        <end position="373"/>
    </location>
</feature>
<accession>A0A9Q1INC1</accession>
<feature type="coiled-coil region" evidence="3">
    <location>
        <begin position="60"/>
        <end position="101"/>
    </location>
</feature>
<dbReference type="Gene3D" id="1.20.5.500">
    <property type="entry name" value="Single helix bin"/>
    <property type="match status" value="1"/>
</dbReference>
<dbReference type="FunFam" id="1.20.5.500:FF:000001">
    <property type="entry name" value="Type II keratin 23"/>
    <property type="match status" value="1"/>
</dbReference>
<gene>
    <name evidence="5" type="ORF">SKAU_G00268870</name>
</gene>
<keyword evidence="1" id="KW-0403">Intermediate filament</keyword>
<reference evidence="5" key="1">
    <citation type="journal article" date="2023" name="Science">
        <title>Genome structures resolve the early diversification of teleost fishes.</title>
        <authorList>
            <person name="Parey E."/>
            <person name="Louis A."/>
            <person name="Montfort J."/>
            <person name="Bouchez O."/>
            <person name="Roques C."/>
            <person name="Iampietro C."/>
            <person name="Lluch J."/>
            <person name="Castinel A."/>
            <person name="Donnadieu C."/>
            <person name="Desvignes T."/>
            <person name="Floi Bucao C."/>
            <person name="Jouanno E."/>
            <person name="Wen M."/>
            <person name="Mejri S."/>
            <person name="Dirks R."/>
            <person name="Jansen H."/>
            <person name="Henkel C."/>
            <person name="Chen W.J."/>
            <person name="Zahm M."/>
            <person name="Cabau C."/>
            <person name="Klopp C."/>
            <person name="Thompson A.W."/>
            <person name="Robinson-Rechavi M."/>
            <person name="Braasch I."/>
            <person name="Lecointre G."/>
            <person name="Bobe J."/>
            <person name="Postlethwait J.H."/>
            <person name="Berthelot C."/>
            <person name="Roest Crollius H."/>
            <person name="Guiguen Y."/>
        </authorList>
    </citation>
    <scope>NUCLEOTIDE SEQUENCE</scope>
    <source>
        <strain evidence="5">WJC10195</strain>
    </source>
</reference>
<dbReference type="PANTHER" id="PTHR23239">
    <property type="entry name" value="INTERMEDIATE FILAMENT"/>
    <property type="match status" value="1"/>
</dbReference>
<dbReference type="FunFam" id="1.20.5.170:FF:000002">
    <property type="entry name" value="Type I keratin KA11"/>
    <property type="match status" value="1"/>
</dbReference>
<evidence type="ECO:0000256" key="1">
    <source>
        <dbReference type="ARBA" id="ARBA00022754"/>
    </source>
</evidence>
<dbReference type="Gene3D" id="1.20.5.170">
    <property type="match status" value="1"/>
</dbReference>
<protein>
    <recommendedName>
        <fullName evidence="4">IF rod domain-containing protein</fullName>
    </recommendedName>
</protein>
<feature type="coiled-coil region" evidence="3">
    <location>
        <begin position="271"/>
        <end position="298"/>
    </location>
</feature>
<dbReference type="Gene3D" id="1.20.5.1160">
    <property type="entry name" value="Vasodilator-stimulated phosphoprotein"/>
    <property type="match status" value="1"/>
</dbReference>
<dbReference type="AlphaFoldDB" id="A0A9Q1INC1"/>
<organism evidence="5 6">
    <name type="scientific">Synaphobranchus kaupii</name>
    <name type="common">Kaup's arrowtooth eel</name>
    <dbReference type="NCBI Taxonomy" id="118154"/>
    <lineage>
        <taxon>Eukaryota</taxon>
        <taxon>Metazoa</taxon>
        <taxon>Chordata</taxon>
        <taxon>Craniata</taxon>
        <taxon>Vertebrata</taxon>
        <taxon>Euteleostomi</taxon>
        <taxon>Actinopterygii</taxon>
        <taxon>Neopterygii</taxon>
        <taxon>Teleostei</taxon>
        <taxon>Anguilliformes</taxon>
        <taxon>Synaphobranchidae</taxon>
        <taxon>Synaphobranchus</taxon>
    </lineage>
</organism>
<dbReference type="Proteomes" id="UP001152622">
    <property type="component" value="Chromosome 10"/>
</dbReference>
<proteinExistence type="predicted"/>
<comment type="caution">
    <text evidence="5">The sequence shown here is derived from an EMBL/GenBank/DDBJ whole genome shotgun (WGS) entry which is preliminary data.</text>
</comment>